<keyword evidence="2" id="KW-1185">Reference proteome</keyword>
<dbReference type="Proteomes" id="UP001642484">
    <property type="component" value="Unassembled WGS sequence"/>
</dbReference>
<accession>A0ABP0NSR4</accession>
<evidence type="ECO:0000313" key="1">
    <source>
        <dbReference type="EMBL" id="CAK9066838.1"/>
    </source>
</evidence>
<reference evidence="1 2" key="1">
    <citation type="submission" date="2024-02" db="EMBL/GenBank/DDBJ databases">
        <authorList>
            <person name="Chen Y."/>
            <person name="Shah S."/>
            <person name="Dougan E. K."/>
            <person name="Thang M."/>
            <person name="Chan C."/>
        </authorList>
    </citation>
    <scope>NUCLEOTIDE SEQUENCE [LARGE SCALE GENOMIC DNA]</scope>
</reference>
<sequence length="112" mass="12215">MLVEAAAHWAAPTCWFRLRPTGPRQCVCGPLGRANLLVEAAAHWDAPPCWLRPRHNVGWLRAPARTTCTADAVICNCVASRQRSSNLKHMLGTVLAIPDVESPIDVMSNHGP</sequence>
<name>A0ABP0NSR4_9DINO</name>
<evidence type="ECO:0000313" key="2">
    <source>
        <dbReference type="Proteomes" id="UP001642484"/>
    </source>
</evidence>
<proteinExistence type="predicted"/>
<organism evidence="1 2">
    <name type="scientific">Durusdinium trenchii</name>
    <dbReference type="NCBI Taxonomy" id="1381693"/>
    <lineage>
        <taxon>Eukaryota</taxon>
        <taxon>Sar</taxon>
        <taxon>Alveolata</taxon>
        <taxon>Dinophyceae</taxon>
        <taxon>Suessiales</taxon>
        <taxon>Symbiodiniaceae</taxon>
        <taxon>Durusdinium</taxon>
    </lineage>
</organism>
<dbReference type="EMBL" id="CAXAMN010022140">
    <property type="protein sequence ID" value="CAK9066838.1"/>
    <property type="molecule type" value="Genomic_DNA"/>
</dbReference>
<protein>
    <submittedName>
        <fullName evidence="1">Uncharacterized protein</fullName>
    </submittedName>
</protein>
<comment type="caution">
    <text evidence="1">The sequence shown here is derived from an EMBL/GenBank/DDBJ whole genome shotgun (WGS) entry which is preliminary data.</text>
</comment>
<gene>
    <name evidence="1" type="ORF">CCMP2556_LOCUS32850</name>
</gene>